<feature type="signal peptide" evidence="2">
    <location>
        <begin position="1"/>
        <end position="18"/>
    </location>
</feature>
<evidence type="ECO:0000313" key="4">
    <source>
        <dbReference type="Proteomes" id="UP001155280"/>
    </source>
</evidence>
<accession>A0A9X2I4Q2</accession>
<sequence length="147" mass="16730">MRKAVLFATGLLVMALFASCGSNKNLQEDIPAQFSEVYYNYTSDGIKLHIPLVSIQEERISLDAVYFHGMKSPLVQSEERSNLYVANFRMGSKDMVMHEDPKKEYGNQAPQKPEKSPVDLDNDEALLVFTQDNQTKYYKLTGIVEKE</sequence>
<dbReference type="AlphaFoldDB" id="A0A9X2I4Q2"/>
<name>A0A9X2I4Q2_9FLAO</name>
<gene>
    <name evidence="3" type="ORF">MKO06_05430</name>
</gene>
<organism evidence="3 4">
    <name type="scientific">Christiangramia oceanisediminis</name>
    <dbReference type="NCBI Taxonomy" id="2920386"/>
    <lineage>
        <taxon>Bacteria</taxon>
        <taxon>Pseudomonadati</taxon>
        <taxon>Bacteroidota</taxon>
        <taxon>Flavobacteriia</taxon>
        <taxon>Flavobacteriales</taxon>
        <taxon>Flavobacteriaceae</taxon>
        <taxon>Christiangramia</taxon>
    </lineage>
</organism>
<keyword evidence="4" id="KW-1185">Reference proteome</keyword>
<proteinExistence type="predicted"/>
<evidence type="ECO:0000256" key="1">
    <source>
        <dbReference type="SAM" id="MobiDB-lite"/>
    </source>
</evidence>
<evidence type="ECO:0000256" key="2">
    <source>
        <dbReference type="SAM" id="SignalP"/>
    </source>
</evidence>
<evidence type="ECO:0008006" key="5">
    <source>
        <dbReference type="Google" id="ProtNLM"/>
    </source>
</evidence>
<keyword evidence="2" id="KW-0732">Signal</keyword>
<comment type="caution">
    <text evidence="3">The sequence shown here is derived from an EMBL/GenBank/DDBJ whole genome shotgun (WGS) entry which is preliminary data.</text>
</comment>
<reference evidence="3" key="1">
    <citation type="submission" date="2022-07" db="EMBL/GenBank/DDBJ databases">
        <title>Gramela sediminis sp. nov., isolated from deep-sea sediment of the Indian Ocean.</title>
        <authorList>
            <person name="Shi H."/>
        </authorList>
    </citation>
    <scope>NUCLEOTIDE SEQUENCE</scope>
    <source>
        <strain evidence="3">GC03-9</strain>
    </source>
</reference>
<dbReference type="RefSeq" id="WP_241549639.1">
    <property type="nucleotide sequence ID" value="NZ_JANCNS010000001.1"/>
</dbReference>
<feature type="chain" id="PRO_5040871181" description="Lipoprotein" evidence="2">
    <location>
        <begin position="19"/>
        <end position="147"/>
    </location>
</feature>
<dbReference type="EMBL" id="JANCNS010000001">
    <property type="protein sequence ID" value="MCP9199337.1"/>
    <property type="molecule type" value="Genomic_DNA"/>
</dbReference>
<dbReference type="Proteomes" id="UP001155280">
    <property type="component" value="Unassembled WGS sequence"/>
</dbReference>
<evidence type="ECO:0000313" key="3">
    <source>
        <dbReference type="EMBL" id="MCP9199337.1"/>
    </source>
</evidence>
<protein>
    <recommendedName>
        <fullName evidence="5">Lipoprotein</fullName>
    </recommendedName>
</protein>
<feature type="region of interest" description="Disordered" evidence="1">
    <location>
        <begin position="99"/>
        <end position="118"/>
    </location>
</feature>
<dbReference type="PROSITE" id="PS51257">
    <property type="entry name" value="PROKAR_LIPOPROTEIN"/>
    <property type="match status" value="1"/>
</dbReference>